<dbReference type="Gene3D" id="3.40.50.720">
    <property type="entry name" value="NAD(P)-binding Rossmann-like Domain"/>
    <property type="match status" value="1"/>
</dbReference>
<dbReference type="SUPFAM" id="SSF51735">
    <property type="entry name" value="NAD(P)-binding Rossmann-fold domains"/>
    <property type="match status" value="1"/>
</dbReference>
<protein>
    <recommendedName>
        <fullName evidence="5">Short-chain dehydrogenase</fullName>
    </recommendedName>
</protein>
<comment type="caution">
    <text evidence="3">The sequence shown here is derived from an EMBL/GenBank/DDBJ whole genome shotgun (WGS) entry which is preliminary data.</text>
</comment>
<gene>
    <name evidence="3" type="ORF">B5766_07990</name>
</gene>
<evidence type="ECO:0008006" key="5">
    <source>
        <dbReference type="Google" id="ProtNLM"/>
    </source>
</evidence>
<keyword evidence="2" id="KW-0560">Oxidoreductase</keyword>
<evidence type="ECO:0000313" key="4">
    <source>
        <dbReference type="Proteomes" id="UP000219994"/>
    </source>
</evidence>
<dbReference type="PANTHER" id="PTHR43477">
    <property type="entry name" value="DIHYDROANTICAPSIN 7-DEHYDROGENASE"/>
    <property type="match status" value="1"/>
</dbReference>
<evidence type="ECO:0000256" key="1">
    <source>
        <dbReference type="ARBA" id="ARBA00006484"/>
    </source>
</evidence>
<dbReference type="EMBL" id="NAEP01000041">
    <property type="protein sequence ID" value="PDQ35057.1"/>
    <property type="molecule type" value="Genomic_DNA"/>
</dbReference>
<dbReference type="PANTHER" id="PTHR43477:SF1">
    <property type="entry name" value="DIHYDROANTICAPSIN 7-DEHYDROGENASE"/>
    <property type="match status" value="1"/>
</dbReference>
<dbReference type="Proteomes" id="UP000219994">
    <property type="component" value="Unassembled WGS sequence"/>
</dbReference>
<dbReference type="InterPro" id="IPR020904">
    <property type="entry name" value="Sc_DH/Rdtase_CS"/>
</dbReference>
<sequence>MINARRYTGQFAVISGAAAGIGAATVARFIAEGATVIGVDVDDPSLKTLTEQYSNSFIPVVGDVSDESTWVSVSDRVGDAGVISLVCNAYSIARQRIGEIDFDAWDRQWAVNVTGAVRAVRVCLDAIRRAQGSVTLISSVHVTRSAAGHAGYASSKAALEGLARQLAIELAPDVRVNTVRVGPVDTHAWQGQPDGAKERSAARTLLQRLGAPQDIASTVNFLASNEASWITGATLVVDGGRELHSGTLAL</sequence>
<dbReference type="Pfam" id="PF13561">
    <property type="entry name" value="adh_short_C2"/>
    <property type="match status" value="1"/>
</dbReference>
<comment type="similarity">
    <text evidence="1">Belongs to the short-chain dehydrogenases/reductases (SDR) family.</text>
</comment>
<proteinExistence type="inferred from homology"/>
<evidence type="ECO:0000256" key="2">
    <source>
        <dbReference type="ARBA" id="ARBA00023002"/>
    </source>
</evidence>
<dbReference type="GO" id="GO:0016491">
    <property type="term" value="F:oxidoreductase activity"/>
    <property type="evidence" value="ECO:0007669"/>
    <property type="project" value="UniProtKB-KW"/>
</dbReference>
<dbReference type="PRINTS" id="PR00081">
    <property type="entry name" value="GDHRDH"/>
</dbReference>
<dbReference type="FunFam" id="3.40.50.720:FF:000084">
    <property type="entry name" value="Short-chain dehydrogenase reductase"/>
    <property type="match status" value="1"/>
</dbReference>
<dbReference type="InterPro" id="IPR051122">
    <property type="entry name" value="SDR_DHRS6-like"/>
</dbReference>
<dbReference type="AlphaFoldDB" id="A0A2A6FQV1"/>
<dbReference type="InterPro" id="IPR002347">
    <property type="entry name" value="SDR_fam"/>
</dbReference>
<evidence type="ECO:0000313" key="3">
    <source>
        <dbReference type="EMBL" id="PDQ35057.1"/>
    </source>
</evidence>
<organism evidence="3 4">
    <name type="scientific">Candidatus Lumbricidiphila eiseniae</name>
    <dbReference type="NCBI Taxonomy" id="1969409"/>
    <lineage>
        <taxon>Bacteria</taxon>
        <taxon>Bacillati</taxon>
        <taxon>Actinomycetota</taxon>
        <taxon>Actinomycetes</taxon>
        <taxon>Micrococcales</taxon>
        <taxon>Microbacteriaceae</taxon>
        <taxon>Candidatus Lumbricidiphila</taxon>
    </lineage>
</organism>
<dbReference type="CDD" id="cd05233">
    <property type="entry name" value="SDR_c"/>
    <property type="match status" value="1"/>
</dbReference>
<name>A0A2A6FQV1_9MICO</name>
<dbReference type="InterPro" id="IPR036291">
    <property type="entry name" value="NAD(P)-bd_dom_sf"/>
</dbReference>
<reference evidence="4" key="1">
    <citation type="submission" date="2017-03" db="EMBL/GenBank/DDBJ databases">
        <authorList>
            <person name="Lund M.B."/>
        </authorList>
    </citation>
    <scope>NUCLEOTIDE SEQUENCE [LARGE SCALE GENOMIC DNA]</scope>
</reference>
<dbReference type="PROSITE" id="PS00061">
    <property type="entry name" value="ADH_SHORT"/>
    <property type="match status" value="1"/>
</dbReference>
<accession>A0A2A6FQV1</accession>